<protein>
    <submittedName>
        <fullName evidence="2">DNA-binding MarR family transcriptional regulator</fullName>
    </submittedName>
</protein>
<evidence type="ECO:0000313" key="2">
    <source>
        <dbReference type="EMBL" id="MBA8815225.1"/>
    </source>
</evidence>
<sequence length="158" mass="17222">MNPNRGDVTTTDDTTALDAAARSVERLRLSESRLARRRQTDCGPSENARAAMRFVLERTDAGEDVTPTLIAEYLGVSTASVTGMLDRLHSGSMIAFAPNPADRRSKLVVPFDRGADPDDIDPLTAQIRKMVRQLSDSEAKKVSQFLAQVADAVDQECT</sequence>
<reference evidence="2 3" key="1">
    <citation type="submission" date="2020-07" db="EMBL/GenBank/DDBJ databases">
        <title>Sequencing the genomes of 1000 actinobacteria strains.</title>
        <authorList>
            <person name="Klenk H.-P."/>
        </authorList>
    </citation>
    <scope>NUCLEOTIDE SEQUENCE [LARGE SCALE GENOMIC DNA]</scope>
    <source>
        <strain evidence="2 3">DSM 27576</strain>
    </source>
</reference>
<dbReference type="GO" id="GO:0003700">
    <property type="term" value="F:DNA-binding transcription factor activity"/>
    <property type="evidence" value="ECO:0007669"/>
    <property type="project" value="InterPro"/>
</dbReference>
<dbReference type="AlphaFoldDB" id="A0A7W3JLT6"/>
<keyword evidence="3" id="KW-1185">Reference proteome</keyword>
<organism evidence="2 3">
    <name type="scientific">Microbacterium halimionae</name>
    <dbReference type="NCBI Taxonomy" id="1526413"/>
    <lineage>
        <taxon>Bacteria</taxon>
        <taxon>Bacillati</taxon>
        <taxon>Actinomycetota</taxon>
        <taxon>Actinomycetes</taxon>
        <taxon>Micrococcales</taxon>
        <taxon>Microbacteriaceae</taxon>
        <taxon>Microbacterium</taxon>
    </lineage>
</organism>
<evidence type="ECO:0000313" key="3">
    <source>
        <dbReference type="Proteomes" id="UP000526083"/>
    </source>
</evidence>
<dbReference type="SUPFAM" id="SSF46785">
    <property type="entry name" value="Winged helix' DNA-binding domain"/>
    <property type="match status" value="1"/>
</dbReference>
<dbReference type="RefSeq" id="WP_182486465.1">
    <property type="nucleotide sequence ID" value="NZ_JACGWY010000001.1"/>
</dbReference>
<gene>
    <name evidence="2" type="ORF">FHX48_000277</name>
</gene>
<dbReference type="InterPro" id="IPR036388">
    <property type="entry name" value="WH-like_DNA-bd_sf"/>
</dbReference>
<proteinExistence type="predicted"/>
<keyword evidence="2" id="KW-0238">DNA-binding</keyword>
<dbReference type="SMART" id="SM00347">
    <property type="entry name" value="HTH_MARR"/>
    <property type="match status" value="1"/>
</dbReference>
<dbReference type="InterPro" id="IPR036390">
    <property type="entry name" value="WH_DNA-bd_sf"/>
</dbReference>
<accession>A0A7W3JLT6</accession>
<comment type="caution">
    <text evidence="2">The sequence shown here is derived from an EMBL/GenBank/DDBJ whole genome shotgun (WGS) entry which is preliminary data.</text>
</comment>
<dbReference type="InterPro" id="IPR000835">
    <property type="entry name" value="HTH_MarR-typ"/>
</dbReference>
<feature type="domain" description="HTH marR-type" evidence="1">
    <location>
        <begin position="38"/>
        <end position="139"/>
    </location>
</feature>
<dbReference type="GO" id="GO:0003677">
    <property type="term" value="F:DNA binding"/>
    <property type="evidence" value="ECO:0007669"/>
    <property type="project" value="UniProtKB-KW"/>
</dbReference>
<name>A0A7W3JLT6_9MICO</name>
<evidence type="ECO:0000259" key="1">
    <source>
        <dbReference type="SMART" id="SM00347"/>
    </source>
</evidence>
<dbReference type="Gene3D" id="1.10.10.10">
    <property type="entry name" value="Winged helix-like DNA-binding domain superfamily/Winged helix DNA-binding domain"/>
    <property type="match status" value="1"/>
</dbReference>
<dbReference type="Proteomes" id="UP000526083">
    <property type="component" value="Unassembled WGS sequence"/>
</dbReference>
<dbReference type="Pfam" id="PF12802">
    <property type="entry name" value="MarR_2"/>
    <property type="match status" value="1"/>
</dbReference>
<dbReference type="EMBL" id="JACGWY010000001">
    <property type="protein sequence ID" value="MBA8815225.1"/>
    <property type="molecule type" value="Genomic_DNA"/>
</dbReference>